<feature type="region of interest" description="Disordered" evidence="1">
    <location>
        <begin position="202"/>
        <end position="265"/>
    </location>
</feature>
<keyword evidence="3" id="KW-1185">Reference proteome</keyword>
<feature type="compositionally biased region" description="Gly residues" evidence="1">
    <location>
        <begin position="214"/>
        <end position="240"/>
    </location>
</feature>
<feature type="region of interest" description="Disordered" evidence="1">
    <location>
        <begin position="1"/>
        <end position="22"/>
    </location>
</feature>
<comment type="caution">
    <text evidence="2">The sequence shown here is derived from an EMBL/GenBank/DDBJ whole genome shotgun (WGS) entry which is preliminary data.</text>
</comment>
<organism evidence="2 3">
    <name type="scientific">Gregarina niphandrodes</name>
    <name type="common">Septate eugregarine</name>
    <dbReference type="NCBI Taxonomy" id="110365"/>
    <lineage>
        <taxon>Eukaryota</taxon>
        <taxon>Sar</taxon>
        <taxon>Alveolata</taxon>
        <taxon>Apicomplexa</taxon>
        <taxon>Conoidasida</taxon>
        <taxon>Gregarinasina</taxon>
        <taxon>Eugregarinorida</taxon>
        <taxon>Gregarinidae</taxon>
        <taxon>Gregarina</taxon>
    </lineage>
</organism>
<dbReference type="EMBL" id="AFNH02000122">
    <property type="protein sequence ID" value="EZG82330.1"/>
    <property type="molecule type" value="Genomic_DNA"/>
</dbReference>
<dbReference type="Proteomes" id="UP000019763">
    <property type="component" value="Unassembled WGS sequence"/>
</dbReference>
<feature type="compositionally biased region" description="Acidic residues" evidence="1">
    <location>
        <begin position="474"/>
        <end position="484"/>
    </location>
</feature>
<feature type="compositionally biased region" description="Low complexity" evidence="1">
    <location>
        <begin position="434"/>
        <end position="444"/>
    </location>
</feature>
<dbReference type="RefSeq" id="XP_011129013.1">
    <property type="nucleotide sequence ID" value="XM_011130711.1"/>
</dbReference>
<gene>
    <name evidence="2" type="ORF">GNI_016780</name>
</gene>
<evidence type="ECO:0000256" key="1">
    <source>
        <dbReference type="SAM" id="MobiDB-lite"/>
    </source>
</evidence>
<sequence>MERESLVSHPPPAPAPEKQRRREKQRLKAAVFASKLSAMNGRRHALSFTTIFYFLALHKLDREILGSSPLVVRQSLFLLFAHHVVARGCEVKQLMGFKRACDVKRRQETLWRKTLEWMRLATAAAGKALELHSEDRFFKRVLTGLEEFTDLTLFPRDVETRSARVGQTVHDKQNVVLNPMFAKRLLLNYSEAFRVCLTQTLQHGPLDPDHEGPTGRGPTGRGPAGRGPAGAGPTGAGRQGLGSQEERGLKEGGGSQEGMRPPAAAVAKTVPAIGSQCDGRHRDAVRPSTARVLSTSKLFPFSREDCADPEDGGSSPRKAAATTTMTADSWSVSMAMEKILALQDKLTDADKMRDNRVIADIAERIKHLPTLTQDLLLNAIPVAVPTSHLPLQRQLTRRATRRQTSEGGQTSLESRASSARSAPVEPHSSLPQLSRPQWSQSHPHSPQPHSPESRSSQPQLGSTPPLLAKTSAEPLEDDEDDDDGSVSSAYTVEDCMNLPPDLEDVAELVPGL</sequence>
<dbReference type="VEuPathDB" id="CryptoDB:GNI_016780"/>
<feature type="region of interest" description="Disordered" evidence="1">
    <location>
        <begin position="303"/>
        <end position="322"/>
    </location>
</feature>
<dbReference type="GeneID" id="22910877"/>
<evidence type="ECO:0000313" key="3">
    <source>
        <dbReference type="Proteomes" id="UP000019763"/>
    </source>
</evidence>
<feature type="non-terminal residue" evidence="2">
    <location>
        <position position="512"/>
    </location>
</feature>
<name>A0A023BCH1_GRENI</name>
<feature type="region of interest" description="Disordered" evidence="1">
    <location>
        <begin position="391"/>
        <end position="512"/>
    </location>
</feature>
<protein>
    <submittedName>
        <fullName evidence="2">Uncharacterized protein</fullName>
    </submittedName>
</protein>
<accession>A0A023BCH1</accession>
<reference evidence="2" key="1">
    <citation type="submission" date="2013-12" db="EMBL/GenBank/DDBJ databases">
        <authorList>
            <person name="Omoto C.K."/>
            <person name="Sibley D."/>
            <person name="Venepally P."/>
            <person name="Hadjithomas M."/>
            <person name="Karamycheva S."/>
            <person name="Brunk B."/>
            <person name="Roos D."/>
            <person name="Caler E."/>
            <person name="Lorenzi H."/>
        </authorList>
    </citation>
    <scope>NUCLEOTIDE SEQUENCE</scope>
</reference>
<dbReference type="AlphaFoldDB" id="A0A023BCH1"/>
<proteinExistence type="predicted"/>
<evidence type="ECO:0000313" key="2">
    <source>
        <dbReference type="EMBL" id="EZG82330.1"/>
    </source>
</evidence>